<comment type="catalytic activity">
    <reaction evidence="4 7">
        <text>uridine(38/39/40) in tRNA = pseudouridine(38/39/40) in tRNA</text>
        <dbReference type="Rhea" id="RHEA:22376"/>
        <dbReference type="Rhea" id="RHEA-COMP:10085"/>
        <dbReference type="Rhea" id="RHEA-COMP:10087"/>
        <dbReference type="ChEBI" id="CHEBI:65314"/>
        <dbReference type="ChEBI" id="CHEBI:65315"/>
        <dbReference type="EC" id="5.4.99.12"/>
    </reaction>
</comment>
<evidence type="ECO:0000256" key="7">
    <source>
        <dbReference type="RuleBase" id="RU003792"/>
    </source>
</evidence>
<evidence type="ECO:0000256" key="6">
    <source>
        <dbReference type="PIRSR" id="PIRSR001430-2"/>
    </source>
</evidence>
<dbReference type="NCBIfam" id="TIGR00071">
    <property type="entry name" value="hisT_truA"/>
    <property type="match status" value="1"/>
</dbReference>
<keyword evidence="10" id="KW-1185">Reference proteome</keyword>
<dbReference type="Gene3D" id="3.30.70.660">
    <property type="entry name" value="Pseudouridine synthase I, catalytic domain, C-terminal subdomain"/>
    <property type="match status" value="1"/>
</dbReference>
<evidence type="ECO:0000256" key="5">
    <source>
        <dbReference type="PIRSR" id="PIRSR001430-1"/>
    </source>
</evidence>
<feature type="domain" description="Pseudouridine synthase I TruA alpha/beta" evidence="8">
    <location>
        <begin position="149"/>
        <end position="243"/>
    </location>
</feature>
<dbReference type="InterPro" id="IPR020097">
    <property type="entry name" value="PsdUridine_synth_TruA_a/b_dom"/>
</dbReference>
<dbReference type="OrthoDB" id="9811823at2"/>
<dbReference type="GO" id="GO:0003723">
    <property type="term" value="F:RNA binding"/>
    <property type="evidence" value="ECO:0007669"/>
    <property type="project" value="InterPro"/>
</dbReference>
<dbReference type="GO" id="GO:0160147">
    <property type="term" value="F:tRNA pseudouridine(38-40) synthase activity"/>
    <property type="evidence" value="ECO:0007669"/>
    <property type="project" value="UniProtKB-EC"/>
</dbReference>
<dbReference type="InterPro" id="IPR020095">
    <property type="entry name" value="PsdUridine_synth_TruA_C"/>
</dbReference>
<evidence type="ECO:0000256" key="3">
    <source>
        <dbReference type="ARBA" id="ARBA00023235"/>
    </source>
</evidence>
<dbReference type="PANTHER" id="PTHR11142:SF0">
    <property type="entry name" value="TRNA PSEUDOURIDINE SYNTHASE-LIKE 1"/>
    <property type="match status" value="1"/>
</dbReference>
<evidence type="ECO:0000256" key="2">
    <source>
        <dbReference type="ARBA" id="ARBA00022694"/>
    </source>
</evidence>
<dbReference type="InterPro" id="IPR020103">
    <property type="entry name" value="PsdUridine_synth_cat_dom_sf"/>
</dbReference>
<dbReference type="CDD" id="cd02570">
    <property type="entry name" value="PseudoU_synth_EcTruA"/>
    <property type="match status" value="1"/>
</dbReference>
<accession>A0A2N3HUV2</accession>
<dbReference type="InterPro" id="IPR020094">
    <property type="entry name" value="TruA/RsuA/RluB/E/F_N"/>
</dbReference>
<protein>
    <recommendedName>
        <fullName evidence="4">tRNA pseudouridine synthase A</fullName>
        <ecNumber evidence="4">5.4.99.12</ecNumber>
    </recommendedName>
    <alternativeName>
        <fullName evidence="4">tRNA pseudouridine(38-40) synthase</fullName>
    </alternativeName>
    <alternativeName>
        <fullName evidence="4">tRNA pseudouridylate synthase I</fullName>
    </alternativeName>
    <alternativeName>
        <fullName evidence="4">tRNA-uridine isomerase I</fullName>
    </alternativeName>
</protein>
<dbReference type="PANTHER" id="PTHR11142">
    <property type="entry name" value="PSEUDOURIDYLATE SYNTHASE"/>
    <property type="match status" value="1"/>
</dbReference>
<gene>
    <name evidence="4" type="primary">truA</name>
    <name evidence="9" type="ORF">BZG02_14445</name>
</gene>
<feature type="binding site" evidence="4 6">
    <location>
        <position position="108"/>
    </location>
    <ligand>
        <name>substrate</name>
    </ligand>
</feature>
<dbReference type="AlphaFoldDB" id="A0A2N3HUV2"/>
<comment type="caution">
    <text evidence="9">The sequence shown here is derived from an EMBL/GenBank/DDBJ whole genome shotgun (WGS) entry which is preliminary data.</text>
</comment>
<evidence type="ECO:0000256" key="1">
    <source>
        <dbReference type="ARBA" id="ARBA00009375"/>
    </source>
</evidence>
<dbReference type="PIRSF" id="PIRSF001430">
    <property type="entry name" value="tRNA_psdUrid_synth"/>
    <property type="match status" value="1"/>
</dbReference>
<reference evidence="9 10" key="1">
    <citation type="journal article" date="2017" name="Front. Microbiol.">
        <title>Labilibaculum manganireducens gen. nov., sp. nov. and Labilibaculum filiforme sp. nov., Novel Bacteroidetes Isolated from Subsurface Sediments of the Baltic Sea.</title>
        <authorList>
            <person name="Vandieken V."/>
            <person name="Marshall I.P."/>
            <person name="Niemann H."/>
            <person name="Engelen B."/>
            <person name="Cypionka H."/>
        </authorList>
    </citation>
    <scope>NUCLEOTIDE SEQUENCE [LARGE SCALE GENOMIC DNA]</scope>
    <source>
        <strain evidence="9 10">59.16B</strain>
    </source>
</reference>
<dbReference type="HAMAP" id="MF_00171">
    <property type="entry name" value="TruA"/>
    <property type="match status" value="1"/>
</dbReference>
<comment type="subunit">
    <text evidence="4">Homodimer.</text>
</comment>
<evidence type="ECO:0000256" key="4">
    <source>
        <dbReference type="HAMAP-Rule" id="MF_00171"/>
    </source>
</evidence>
<evidence type="ECO:0000313" key="10">
    <source>
        <dbReference type="Proteomes" id="UP000233535"/>
    </source>
</evidence>
<keyword evidence="2 4" id="KW-0819">tRNA processing</keyword>
<dbReference type="InterPro" id="IPR001406">
    <property type="entry name" value="PsdUridine_synth_TruA"/>
</dbReference>
<dbReference type="EC" id="5.4.99.12" evidence="4"/>
<dbReference type="Gene3D" id="3.30.70.580">
    <property type="entry name" value="Pseudouridine synthase I, catalytic domain, N-terminal subdomain"/>
    <property type="match status" value="1"/>
</dbReference>
<keyword evidence="3 4" id="KW-0413">Isomerase</keyword>
<name>A0A2N3HUV2_9BACT</name>
<evidence type="ECO:0000259" key="8">
    <source>
        <dbReference type="Pfam" id="PF01416"/>
    </source>
</evidence>
<feature type="active site" description="Nucleophile" evidence="4 5">
    <location>
        <position position="51"/>
    </location>
</feature>
<comment type="function">
    <text evidence="4">Formation of pseudouridine at positions 38, 39 and 40 in the anticodon stem and loop of transfer RNAs.</text>
</comment>
<evidence type="ECO:0000313" key="9">
    <source>
        <dbReference type="EMBL" id="PKQ61823.1"/>
    </source>
</evidence>
<proteinExistence type="inferred from homology"/>
<dbReference type="EMBL" id="MVDD01000011">
    <property type="protein sequence ID" value="PKQ61823.1"/>
    <property type="molecule type" value="Genomic_DNA"/>
</dbReference>
<dbReference type="GO" id="GO:0031119">
    <property type="term" value="P:tRNA pseudouridine synthesis"/>
    <property type="evidence" value="ECO:0007669"/>
    <property type="project" value="UniProtKB-UniRule"/>
</dbReference>
<dbReference type="Proteomes" id="UP000233535">
    <property type="component" value="Unassembled WGS sequence"/>
</dbReference>
<comment type="similarity">
    <text evidence="1 4 7">Belongs to the tRNA pseudouridine synthase TruA family.</text>
</comment>
<comment type="caution">
    <text evidence="4">Lacks conserved residue(s) required for the propagation of feature annotation.</text>
</comment>
<sequence>MRYFFRISYKGTKYRGWQRQLNVVSVQAIIEDNLSKLLKEKTICIGCGRTDAGVHSSQYYFHINTDKIWNEQHLFVVNKMLPSDVVVHDVFEAGADDHAQTSAKERTYNYFIHTKENPFLSELSSYYNIKPDLNKMAKAASIFSKYREFRAFCKSPDKHNHTRCRIFSLQIFTDSSETSFRIQITANRFLRGMIRILVHELIEVGMGIKSIEAFETMIKNEIPSKFLQLAPAQGLYLSKVKYPFIELDPSDEFCPLLKMNQWIEVKE</sequence>
<dbReference type="SUPFAM" id="SSF55120">
    <property type="entry name" value="Pseudouridine synthase"/>
    <property type="match status" value="1"/>
</dbReference>
<dbReference type="Pfam" id="PF01416">
    <property type="entry name" value="PseudoU_synth_1"/>
    <property type="match status" value="1"/>
</dbReference>
<organism evidence="9 10">
    <name type="scientific">Labilibaculum filiforme</name>
    <dbReference type="NCBI Taxonomy" id="1940526"/>
    <lineage>
        <taxon>Bacteria</taxon>
        <taxon>Pseudomonadati</taxon>
        <taxon>Bacteroidota</taxon>
        <taxon>Bacteroidia</taxon>
        <taxon>Marinilabiliales</taxon>
        <taxon>Marinifilaceae</taxon>
        <taxon>Labilibaculum</taxon>
    </lineage>
</organism>
<dbReference type="RefSeq" id="WP_101262161.1">
    <property type="nucleotide sequence ID" value="NZ_MVDD01000011.1"/>
</dbReference>